<organism evidence="2 3">
    <name type="scientific">Pleurodeles waltl</name>
    <name type="common">Iberian ribbed newt</name>
    <dbReference type="NCBI Taxonomy" id="8319"/>
    <lineage>
        <taxon>Eukaryota</taxon>
        <taxon>Metazoa</taxon>
        <taxon>Chordata</taxon>
        <taxon>Craniata</taxon>
        <taxon>Vertebrata</taxon>
        <taxon>Euteleostomi</taxon>
        <taxon>Amphibia</taxon>
        <taxon>Batrachia</taxon>
        <taxon>Caudata</taxon>
        <taxon>Salamandroidea</taxon>
        <taxon>Salamandridae</taxon>
        <taxon>Pleurodelinae</taxon>
        <taxon>Pleurodeles</taxon>
    </lineage>
</organism>
<proteinExistence type="predicted"/>
<name>A0AAV7QUG2_PLEWA</name>
<gene>
    <name evidence="2" type="ORF">NDU88_008411</name>
</gene>
<evidence type="ECO:0000256" key="1">
    <source>
        <dbReference type="SAM" id="MobiDB-lite"/>
    </source>
</evidence>
<protein>
    <submittedName>
        <fullName evidence="2">Uncharacterized protein</fullName>
    </submittedName>
</protein>
<comment type="caution">
    <text evidence="2">The sequence shown here is derived from an EMBL/GenBank/DDBJ whole genome shotgun (WGS) entry which is preliminary data.</text>
</comment>
<dbReference type="EMBL" id="JANPWB010000010">
    <property type="protein sequence ID" value="KAJ1142083.1"/>
    <property type="molecule type" value="Genomic_DNA"/>
</dbReference>
<sequence>MRRQVSVIPYAREERQLGRAPGLGFQPCVMTGQGWEEEQRPGRGILGAAHRQAEGAAAQHTGTESLGAVYLHRGRQRDPRPCTPAQKQADTRSLGAAHWHSQAEESWCCTPPQKQGRADLECFCSRSGGMRRPERSGL</sequence>
<keyword evidence="3" id="KW-1185">Reference proteome</keyword>
<accession>A0AAV7QUG2</accession>
<dbReference type="Proteomes" id="UP001066276">
    <property type="component" value="Chromosome 6"/>
</dbReference>
<evidence type="ECO:0000313" key="3">
    <source>
        <dbReference type="Proteomes" id="UP001066276"/>
    </source>
</evidence>
<reference evidence="2" key="1">
    <citation type="journal article" date="2022" name="bioRxiv">
        <title>Sequencing and chromosome-scale assembly of the giantPleurodeles waltlgenome.</title>
        <authorList>
            <person name="Brown T."/>
            <person name="Elewa A."/>
            <person name="Iarovenko S."/>
            <person name="Subramanian E."/>
            <person name="Araus A.J."/>
            <person name="Petzold A."/>
            <person name="Susuki M."/>
            <person name="Suzuki K.-i.T."/>
            <person name="Hayashi T."/>
            <person name="Toyoda A."/>
            <person name="Oliveira C."/>
            <person name="Osipova E."/>
            <person name="Leigh N.D."/>
            <person name="Simon A."/>
            <person name="Yun M.H."/>
        </authorList>
    </citation>
    <scope>NUCLEOTIDE SEQUENCE</scope>
    <source>
        <strain evidence="2">20211129_DDA</strain>
        <tissue evidence="2">Liver</tissue>
    </source>
</reference>
<evidence type="ECO:0000313" key="2">
    <source>
        <dbReference type="EMBL" id="KAJ1142083.1"/>
    </source>
</evidence>
<dbReference type="AlphaFoldDB" id="A0AAV7QUG2"/>
<feature type="region of interest" description="Disordered" evidence="1">
    <location>
        <begin position="75"/>
        <end position="97"/>
    </location>
</feature>